<sequence length="327" mass="36073">MAHITFSTTDYPPAERLEASQDIYAAMANIDVSLPHGKAPDIDTRIRLLPGISIALIKTSPLIVKRRSRHIQDGNDDVALLLNPTGRAAWRSELGGVGEVECSPGAGCFGFNDRPGTIEFQGSRTYMLNICFSRSLLGPLVGDIERPGKSPRLAQETFAHLTRCAIDLVQAPEPEDGDLLADTNRLLDLAALSVGAPRDIEITARHRGLKQARLRAVKADLRISAWRGDTSLGWLAKRHGVSPGYIRAMFEQEGQSYTDYVLELRLERVFQCLKSPAHGHKKVADIIYEAGFNNPSWFYRAFKRRFGQTPGEVRELASTRQPAGASL</sequence>
<reference evidence="5 6" key="1">
    <citation type="submission" date="2019-05" db="EMBL/GenBank/DDBJ databases">
        <title>Genome of Alcanivorax gelatiniphagus, an oil degrading marine bacteria.</title>
        <authorList>
            <person name="Kwon K.K."/>
        </authorList>
    </citation>
    <scope>NUCLEOTIDE SEQUENCE [LARGE SCALE GENOMIC DNA]</scope>
    <source>
        <strain evidence="5 6">MEBiC 08158</strain>
    </source>
</reference>
<accession>A0ABY2XIZ9</accession>
<dbReference type="SUPFAM" id="SSF46689">
    <property type="entry name" value="Homeodomain-like"/>
    <property type="match status" value="1"/>
</dbReference>
<gene>
    <name evidence="5" type="ORF">FGS76_14380</name>
</gene>
<organism evidence="5 6">
    <name type="scientific">Alloalcanivorax gelatiniphagus</name>
    <dbReference type="NCBI Taxonomy" id="1194167"/>
    <lineage>
        <taxon>Bacteria</taxon>
        <taxon>Pseudomonadati</taxon>
        <taxon>Pseudomonadota</taxon>
        <taxon>Gammaproteobacteria</taxon>
        <taxon>Oceanospirillales</taxon>
        <taxon>Alcanivoracaceae</taxon>
        <taxon>Alloalcanivorax</taxon>
    </lineage>
</organism>
<comment type="caution">
    <text evidence="5">The sequence shown here is derived from an EMBL/GenBank/DDBJ whole genome shotgun (WGS) entry which is preliminary data.</text>
</comment>
<dbReference type="SMART" id="SM00342">
    <property type="entry name" value="HTH_ARAC"/>
    <property type="match status" value="1"/>
</dbReference>
<evidence type="ECO:0000313" key="6">
    <source>
        <dbReference type="Proteomes" id="UP000739180"/>
    </source>
</evidence>
<evidence type="ECO:0000256" key="3">
    <source>
        <dbReference type="ARBA" id="ARBA00023163"/>
    </source>
</evidence>
<dbReference type="PRINTS" id="PR00032">
    <property type="entry name" value="HTHARAC"/>
</dbReference>
<dbReference type="PANTHER" id="PTHR46796">
    <property type="entry name" value="HTH-TYPE TRANSCRIPTIONAL ACTIVATOR RHAS-RELATED"/>
    <property type="match status" value="1"/>
</dbReference>
<dbReference type="Pfam" id="PF12833">
    <property type="entry name" value="HTH_18"/>
    <property type="match status" value="1"/>
</dbReference>
<dbReference type="InterPro" id="IPR050204">
    <property type="entry name" value="AraC_XylS_family_regulators"/>
</dbReference>
<keyword evidence="2" id="KW-0238">DNA-binding</keyword>
<keyword evidence="1" id="KW-0805">Transcription regulation</keyword>
<dbReference type="InterPro" id="IPR020449">
    <property type="entry name" value="Tscrpt_reg_AraC-type_HTH"/>
</dbReference>
<dbReference type="Proteomes" id="UP000739180">
    <property type="component" value="Unassembled WGS sequence"/>
</dbReference>
<dbReference type="PANTHER" id="PTHR46796:SF6">
    <property type="entry name" value="ARAC SUBFAMILY"/>
    <property type="match status" value="1"/>
</dbReference>
<evidence type="ECO:0000313" key="5">
    <source>
        <dbReference type="EMBL" id="TMW11244.1"/>
    </source>
</evidence>
<proteinExistence type="predicted"/>
<dbReference type="Gene3D" id="1.10.10.60">
    <property type="entry name" value="Homeodomain-like"/>
    <property type="match status" value="1"/>
</dbReference>
<protein>
    <submittedName>
        <fullName evidence="5">Helix-turn-helix transcriptional regulator</fullName>
    </submittedName>
</protein>
<dbReference type="InterPro" id="IPR009057">
    <property type="entry name" value="Homeodomain-like_sf"/>
</dbReference>
<evidence type="ECO:0000256" key="2">
    <source>
        <dbReference type="ARBA" id="ARBA00023125"/>
    </source>
</evidence>
<feature type="domain" description="HTH araC/xylS-type" evidence="4">
    <location>
        <begin position="211"/>
        <end position="316"/>
    </location>
</feature>
<evidence type="ECO:0000259" key="4">
    <source>
        <dbReference type="PROSITE" id="PS01124"/>
    </source>
</evidence>
<dbReference type="PROSITE" id="PS01124">
    <property type="entry name" value="HTH_ARAC_FAMILY_2"/>
    <property type="match status" value="1"/>
</dbReference>
<dbReference type="InterPro" id="IPR018060">
    <property type="entry name" value="HTH_AraC"/>
</dbReference>
<keyword evidence="3" id="KW-0804">Transcription</keyword>
<keyword evidence="6" id="KW-1185">Reference proteome</keyword>
<name>A0ABY2XIZ9_9GAMM</name>
<dbReference type="EMBL" id="VCQT01000044">
    <property type="protein sequence ID" value="TMW11244.1"/>
    <property type="molecule type" value="Genomic_DNA"/>
</dbReference>
<evidence type="ECO:0000256" key="1">
    <source>
        <dbReference type="ARBA" id="ARBA00023015"/>
    </source>
</evidence>